<dbReference type="Proteomes" id="UP000295689">
    <property type="component" value="Unassembled WGS sequence"/>
</dbReference>
<evidence type="ECO:0000313" key="3">
    <source>
        <dbReference type="EMBL" id="TCN20396.1"/>
    </source>
</evidence>
<name>A0A4R2B230_9BACI</name>
<keyword evidence="4" id="KW-1185">Reference proteome</keyword>
<dbReference type="RefSeq" id="WP_132011001.1">
    <property type="nucleotide sequence ID" value="NZ_JABUHM010000012.1"/>
</dbReference>
<organism evidence="3 4">
    <name type="scientific">Mesobacillus foraminis</name>
    <dbReference type="NCBI Taxonomy" id="279826"/>
    <lineage>
        <taxon>Bacteria</taxon>
        <taxon>Bacillati</taxon>
        <taxon>Bacillota</taxon>
        <taxon>Bacilli</taxon>
        <taxon>Bacillales</taxon>
        <taxon>Bacillaceae</taxon>
        <taxon>Mesobacillus</taxon>
    </lineage>
</organism>
<dbReference type="InterPro" id="IPR050155">
    <property type="entry name" value="HAD-like_hydrolase_sf"/>
</dbReference>
<dbReference type="SUPFAM" id="SSF56784">
    <property type="entry name" value="HAD-like"/>
    <property type="match status" value="1"/>
</dbReference>
<evidence type="ECO:0000313" key="4">
    <source>
        <dbReference type="Proteomes" id="UP000295689"/>
    </source>
</evidence>
<keyword evidence="2" id="KW-0460">Magnesium</keyword>
<dbReference type="GO" id="GO:0005829">
    <property type="term" value="C:cytosol"/>
    <property type="evidence" value="ECO:0007669"/>
    <property type="project" value="TreeGrafter"/>
</dbReference>
<dbReference type="GO" id="GO:0006281">
    <property type="term" value="P:DNA repair"/>
    <property type="evidence" value="ECO:0007669"/>
    <property type="project" value="TreeGrafter"/>
</dbReference>
<dbReference type="GO" id="GO:0008967">
    <property type="term" value="F:phosphoglycolate phosphatase activity"/>
    <property type="evidence" value="ECO:0007669"/>
    <property type="project" value="TreeGrafter"/>
</dbReference>
<dbReference type="PANTHER" id="PTHR43434:SF1">
    <property type="entry name" value="PHOSPHOGLYCOLATE PHOSPHATASE"/>
    <property type="match status" value="1"/>
</dbReference>
<sequence>MQKQTILFNLDDTLAYCNRYFAQVIDKFAEQMTVWFDSVSIDEFKRKQLEIDIKAIGKHGLASARFPESFVGTYNFFCDLTGREKNKEETDYLRQLGNQVFEIPVEPIPYMNETLTALKKEGHELYLHTGGDEANQQRKIAQLELTAYFENRIFISGHKDTTALSDILKTIDADPSMTWMVGNSLRTDIVPALEKNINAIYIPAESEWAYNVVDIELKPVSAYYTVGALYEVPDVIHRHIEGDEAI</sequence>
<accession>A0A4R2B230</accession>
<evidence type="ECO:0000256" key="2">
    <source>
        <dbReference type="ARBA" id="ARBA00022842"/>
    </source>
</evidence>
<dbReference type="EMBL" id="SLVV01000014">
    <property type="protein sequence ID" value="TCN20396.1"/>
    <property type="molecule type" value="Genomic_DNA"/>
</dbReference>
<dbReference type="Pfam" id="PF00702">
    <property type="entry name" value="Hydrolase"/>
    <property type="match status" value="1"/>
</dbReference>
<gene>
    <name evidence="3" type="ORF">EV146_11413</name>
</gene>
<reference evidence="3 4" key="1">
    <citation type="journal article" date="2015" name="Stand. Genomic Sci.">
        <title>Genomic Encyclopedia of Bacterial and Archaeal Type Strains, Phase III: the genomes of soil and plant-associated and newly described type strains.</title>
        <authorList>
            <person name="Whitman W.B."/>
            <person name="Woyke T."/>
            <person name="Klenk H.P."/>
            <person name="Zhou Y."/>
            <person name="Lilburn T.G."/>
            <person name="Beck B.J."/>
            <person name="De Vos P."/>
            <person name="Vandamme P."/>
            <person name="Eisen J.A."/>
            <person name="Garrity G."/>
            <person name="Hugenholtz P."/>
            <person name="Kyrpides N.C."/>
        </authorList>
    </citation>
    <scope>NUCLEOTIDE SEQUENCE [LARGE SCALE GENOMIC DNA]</scope>
    <source>
        <strain evidence="3 4">CV53</strain>
    </source>
</reference>
<dbReference type="PANTHER" id="PTHR43434">
    <property type="entry name" value="PHOSPHOGLYCOLATE PHOSPHATASE"/>
    <property type="match status" value="1"/>
</dbReference>
<keyword evidence="1 3" id="KW-0378">Hydrolase</keyword>
<protein>
    <submittedName>
        <fullName evidence="3">Putative hydrolase of the HAD superfamily</fullName>
    </submittedName>
</protein>
<dbReference type="Gene3D" id="1.10.150.240">
    <property type="entry name" value="Putative phosphatase, domain 2"/>
    <property type="match status" value="1"/>
</dbReference>
<dbReference type="InterPro" id="IPR036412">
    <property type="entry name" value="HAD-like_sf"/>
</dbReference>
<dbReference type="Gene3D" id="3.40.50.1000">
    <property type="entry name" value="HAD superfamily/HAD-like"/>
    <property type="match status" value="1"/>
</dbReference>
<dbReference type="InterPro" id="IPR023214">
    <property type="entry name" value="HAD_sf"/>
</dbReference>
<proteinExistence type="predicted"/>
<evidence type="ECO:0000256" key="1">
    <source>
        <dbReference type="ARBA" id="ARBA00022801"/>
    </source>
</evidence>
<dbReference type="InterPro" id="IPR023198">
    <property type="entry name" value="PGP-like_dom2"/>
</dbReference>
<comment type="caution">
    <text evidence="3">The sequence shown here is derived from an EMBL/GenBank/DDBJ whole genome shotgun (WGS) entry which is preliminary data.</text>
</comment>
<dbReference type="AlphaFoldDB" id="A0A4R2B230"/>